<accession>A0A2U2BL82</accession>
<dbReference type="PANTHER" id="PTHR13887">
    <property type="entry name" value="GLUTATHIONE S-TRANSFERASE KAPPA"/>
    <property type="match status" value="1"/>
</dbReference>
<organism evidence="2 3">
    <name type="scientific">Alcaligenes faecalis</name>
    <dbReference type="NCBI Taxonomy" id="511"/>
    <lineage>
        <taxon>Bacteria</taxon>
        <taxon>Pseudomonadati</taxon>
        <taxon>Pseudomonadota</taxon>
        <taxon>Betaproteobacteria</taxon>
        <taxon>Burkholderiales</taxon>
        <taxon>Alcaligenaceae</taxon>
        <taxon>Alcaligenes</taxon>
    </lineage>
</organism>
<dbReference type="Gene3D" id="1.10.472.60">
    <property type="entry name" value="putative protein disulfide isomerase domain"/>
    <property type="match status" value="1"/>
</dbReference>
<proteinExistence type="predicted"/>
<evidence type="ECO:0000313" key="2">
    <source>
        <dbReference type="EMBL" id="PWE14752.1"/>
    </source>
</evidence>
<evidence type="ECO:0000313" key="3">
    <source>
        <dbReference type="Proteomes" id="UP000245216"/>
    </source>
</evidence>
<gene>
    <name evidence="2" type="ORF">DF183_08615</name>
</gene>
<reference evidence="2 3" key="1">
    <citation type="submission" date="2018-05" db="EMBL/GenBank/DDBJ databases">
        <title>Genome Sequence of an Efficient Indole-Degrading Bacterium, Alcaligenes sp.YBY.</title>
        <authorList>
            <person name="Yang B."/>
        </authorList>
    </citation>
    <scope>NUCLEOTIDE SEQUENCE [LARGE SCALE GENOMIC DNA]</scope>
    <source>
        <strain evidence="2 3">YBY</strain>
    </source>
</reference>
<dbReference type="Gene3D" id="3.40.30.10">
    <property type="entry name" value="Glutaredoxin"/>
    <property type="match status" value="1"/>
</dbReference>
<comment type="caution">
    <text evidence="2">The sequence shown here is derived from an EMBL/GenBank/DDBJ whole genome shotgun (WGS) entry which is preliminary data.</text>
</comment>
<sequence length="213" mass="23144">MNTFNLPARSIVYVQDVYCGWCWGFAERMVEFEAANKHRIPFTAVSGGLFVGDRAAPMSRYPYISESNERIAQMTGVTFGAAYKALAEEGTTVMDSLDAATALAVLRAQDPEQAIHWVHELQQAFYLNGRSLSDQEVCLGIAAANGLDVEAVRRHLTDGSGREQALADFALARALGAQSYPTLLFVDGRKVTKLPAVGTPLETLNQTLDSLLG</sequence>
<evidence type="ECO:0000259" key="1">
    <source>
        <dbReference type="Pfam" id="PF01323"/>
    </source>
</evidence>
<dbReference type="Proteomes" id="UP000245216">
    <property type="component" value="Unassembled WGS sequence"/>
</dbReference>
<dbReference type="InterPro" id="IPR001853">
    <property type="entry name" value="DSBA-like_thioredoxin_dom"/>
</dbReference>
<reference evidence="2 3" key="2">
    <citation type="submission" date="2018-05" db="EMBL/GenBank/DDBJ databases">
        <authorList>
            <person name="Lanie J.A."/>
            <person name="Ng W.-L."/>
            <person name="Kazmierczak K.M."/>
            <person name="Andrzejewski T.M."/>
            <person name="Davidsen T.M."/>
            <person name="Wayne K.J."/>
            <person name="Tettelin H."/>
            <person name="Glass J.I."/>
            <person name="Rusch D."/>
            <person name="Podicherti R."/>
            <person name="Tsui H.-C.T."/>
            <person name="Winkler M.E."/>
        </authorList>
    </citation>
    <scope>NUCLEOTIDE SEQUENCE [LARGE SCALE GENOMIC DNA]</scope>
    <source>
        <strain evidence="2 3">YBY</strain>
    </source>
</reference>
<dbReference type="Pfam" id="PF01323">
    <property type="entry name" value="DSBA"/>
    <property type="match status" value="1"/>
</dbReference>
<dbReference type="EMBL" id="QEXO01000002">
    <property type="protein sequence ID" value="PWE14752.1"/>
    <property type="molecule type" value="Genomic_DNA"/>
</dbReference>
<dbReference type="AlphaFoldDB" id="A0A2U2BL82"/>
<protein>
    <submittedName>
        <fullName evidence="2">DsbA family protein</fullName>
    </submittedName>
</protein>
<dbReference type="InterPro" id="IPR036249">
    <property type="entry name" value="Thioredoxin-like_sf"/>
</dbReference>
<name>A0A2U2BL82_ALCFA</name>
<dbReference type="GO" id="GO:0016491">
    <property type="term" value="F:oxidoreductase activity"/>
    <property type="evidence" value="ECO:0007669"/>
    <property type="project" value="InterPro"/>
</dbReference>
<dbReference type="RefSeq" id="WP_109088860.1">
    <property type="nucleotide sequence ID" value="NZ_JADZNW010000046.1"/>
</dbReference>
<feature type="domain" description="DSBA-like thioredoxin" evidence="1">
    <location>
        <begin position="12"/>
        <end position="191"/>
    </location>
</feature>
<dbReference type="PANTHER" id="PTHR13887:SF54">
    <property type="entry name" value="DSBA FAMILY PROTEIN"/>
    <property type="match status" value="1"/>
</dbReference>
<dbReference type="CDD" id="cd03025">
    <property type="entry name" value="DsbA_FrnE_like"/>
    <property type="match status" value="1"/>
</dbReference>
<dbReference type="SUPFAM" id="SSF52833">
    <property type="entry name" value="Thioredoxin-like"/>
    <property type="match status" value="1"/>
</dbReference>